<protein>
    <submittedName>
        <fullName evidence="1">Uncharacterized protein</fullName>
    </submittedName>
</protein>
<keyword evidence="2" id="KW-1185">Reference proteome</keyword>
<dbReference type="Proteomes" id="UP000663720">
    <property type="component" value="Chromosome"/>
</dbReference>
<evidence type="ECO:0000313" key="1">
    <source>
        <dbReference type="EMBL" id="QTA78659.1"/>
    </source>
</evidence>
<dbReference type="KEGG" id="dli:dnl_08870"/>
<gene>
    <name evidence="1" type="ORF">dnl_08870</name>
</gene>
<sequence>MQKLNLLPSDLKSFNNYSEFEKFCKSLFHLKAFEYKKLYKVLIKLESIGEDPKEKMKYWKTNFSREECIEFIRFLILVDSTDFALNNI</sequence>
<accession>A0A975GEZ8</accession>
<organism evidence="1 2">
    <name type="scientific">Desulfonema limicola</name>
    <dbReference type="NCBI Taxonomy" id="45656"/>
    <lineage>
        <taxon>Bacteria</taxon>
        <taxon>Pseudomonadati</taxon>
        <taxon>Thermodesulfobacteriota</taxon>
        <taxon>Desulfobacteria</taxon>
        <taxon>Desulfobacterales</taxon>
        <taxon>Desulfococcaceae</taxon>
        <taxon>Desulfonema</taxon>
    </lineage>
</organism>
<proteinExistence type="predicted"/>
<dbReference type="EMBL" id="CP061799">
    <property type="protein sequence ID" value="QTA78659.1"/>
    <property type="molecule type" value="Genomic_DNA"/>
</dbReference>
<dbReference type="RefSeq" id="WP_207690489.1">
    <property type="nucleotide sequence ID" value="NZ_CP061799.1"/>
</dbReference>
<evidence type="ECO:0000313" key="2">
    <source>
        <dbReference type="Proteomes" id="UP000663720"/>
    </source>
</evidence>
<name>A0A975GEZ8_9BACT</name>
<dbReference type="AlphaFoldDB" id="A0A975GEZ8"/>
<reference evidence="1" key="1">
    <citation type="journal article" date="2021" name="Microb. Physiol.">
        <title>Proteogenomic Insights into the Physiology of Marine, Sulfate-Reducing, Filamentous Desulfonema limicola and Desulfonema magnum.</title>
        <authorList>
            <person name="Schnaars V."/>
            <person name="Wohlbrand L."/>
            <person name="Scheve S."/>
            <person name="Hinrichs C."/>
            <person name="Reinhardt R."/>
            <person name="Rabus R."/>
        </authorList>
    </citation>
    <scope>NUCLEOTIDE SEQUENCE</scope>
    <source>
        <strain evidence="1">5ac10</strain>
    </source>
</reference>